<feature type="region of interest" description="Disordered" evidence="5">
    <location>
        <begin position="280"/>
        <end position="308"/>
    </location>
</feature>
<dbReference type="PANTHER" id="PTHR13832:SF792">
    <property type="entry name" value="GM14286P"/>
    <property type="match status" value="1"/>
</dbReference>
<keyword evidence="8" id="KW-1185">Reference proteome</keyword>
<evidence type="ECO:0000313" key="8">
    <source>
        <dbReference type="Proteomes" id="UP000593566"/>
    </source>
</evidence>
<dbReference type="GeneID" id="59332993"/>
<proteinExistence type="inferred from homology"/>
<keyword evidence="1" id="KW-0479">Metal-binding</keyword>
<organism evidence="7 8">
    <name type="scientific">Letharia lupina</name>
    <dbReference type="NCBI Taxonomy" id="560253"/>
    <lineage>
        <taxon>Eukaryota</taxon>
        <taxon>Fungi</taxon>
        <taxon>Dikarya</taxon>
        <taxon>Ascomycota</taxon>
        <taxon>Pezizomycotina</taxon>
        <taxon>Lecanoromycetes</taxon>
        <taxon>OSLEUM clade</taxon>
        <taxon>Lecanoromycetidae</taxon>
        <taxon>Lecanorales</taxon>
        <taxon>Lecanorineae</taxon>
        <taxon>Parmeliaceae</taxon>
        <taxon>Letharia</taxon>
    </lineage>
</organism>
<sequence>MQLPSNSISEDDYLSATGREEGEIEWMLFGIYDGHAGWETAAALRGYLFTYIAYELEAISSTGAPSDAAPQDVDRAIEKAFLKLDKEIMDQGATAITGPSFLNEAMSRLGPAYSGSCALVSYYHTESQILKVACTGDSRAVLGRRNAAGEWEAIALSSDQTGHNKDEVARLHKEHPDEPKLVKDGRVLGLMVSRAFGDGRWKWSRQVQEEAQRRFFGPPLREPLISPPYLTALPVVTTTKIEPENGDFLIMASDGLWDHLTSEQAVDLVSQWLKTHDVTKDVSPPDLAPTPNAIPAREISSRRNPNPNMAYTDIRTADAKHFVMRDENAATHLTRNALGGGNEDMLAGLLTVSPPYSRNVRDDITVNVIFFGKDDTTI</sequence>
<dbReference type="Pfam" id="PF00481">
    <property type="entry name" value="PP2C"/>
    <property type="match status" value="1"/>
</dbReference>
<dbReference type="GO" id="GO:0046872">
    <property type="term" value="F:metal ion binding"/>
    <property type="evidence" value="ECO:0007669"/>
    <property type="project" value="UniProtKB-KW"/>
</dbReference>
<evidence type="ECO:0000256" key="5">
    <source>
        <dbReference type="SAM" id="MobiDB-lite"/>
    </source>
</evidence>
<dbReference type="Proteomes" id="UP000593566">
    <property type="component" value="Unassembled WGS sequence"/>
</dbReference>
<evidence type="ECO:0000313" key="7">
    <source>
        <dbReference type="EMBL" id="KAF6230246.1"/>
    </source>
</evidence>
<keyword evidence="2 4" id="KW-0378">Hydrolase</keyword>
<gene>
    <name evidence="7" type="ORF">HO133_004586</name>
</gene>
<evidence type="ECO:0000259" key="6">
    <source>
        <dbReference type="PROSITE" id="PS51746"/>
    </source>
</evidence>
<dbReference type="EMBL" id="JACCJB010000002">
    <property type="protein sequence ID" value="KAF6230246.1"/>
    <property type="molecule type" value="Genomic_DNA"/>
</dbReference>
<evidence type="ECO:0000256" key="2">
    <source>
        <dbReference type="ARBA" id="ARBA00022801"/>
    </source>
</evidence>
<dbReference type="GO" id="GO:0004741">
    <property type="term" value="F:[pyruvate dehydrogenase (acetyl-transferring)]-phosphatase activity"/>
    <property type="evidence" value="ECO:0007669"/>
    <property type="project" value="TreeGrafter"/>
</dbReference>
<dbReference type="InterPro" id="IPR000222">
    <property type="entry name" value="PP2C_BS"/>
</dbReference>
<dbReference type="InterPro" id="IPR036457">
    <property type="entry name" value="PPM-type-like_dom_sf"/>
</dbReference>
<dbReference type="AlphaFoldDB" id="A0A8H6FKK4"/>
<dbReference type="SUPFAM" id="SSF81606">
    <property type="entry name" value="PP2C-like"/>
    <property type="match status" value="1"/>
</dbReference>
<reference evidence="7 8" key="1">
    <citation type="journal article" date="2020" name="Genomics">
        <title>Complete, high-quality genomes from long-read metagenomic sequencing of two wolf lichen thalli reveals enigmatic genome architecture.</title>
        <authorList>
            <person name="McKenzie S.K."/>
            <person name="Walston R.F."/>
            <person name="Allen J.L."/>
        </authorList>
    </citation>
    <scope>NUCLEOTIDE SEQUENCE [LARGE SCALE GENOMIC DNA]</scope>
    <source>
        <strain evidence="7">WasteWater1</strain>
    </source>
</reference>
<dbReference type="SMART" id="SM00332">
    <property type="entry name" value="PP2Cc"/>
    <property type="match status" value="1"/>
</dbReference>
<keyword evidence="3 4" id="KW-0904">Protein phosphatase</keyword>
<dbReference type="PROSITE" id="PS51746">
    <property type="entry name" value="PPM_2"/>
    <property type="match status" value="1"/>
</dbReference>
<dbReference type="InterPro" id="IPR001932">
    <property type="entry name" value="PPM-type_phosphatase-like_dom"/>
</dbReference>
<dbReference type="GO" id="GO:0005739">
    <property type="term" value="C:mitochondrion"/>
    <property type="evidence" value="ECO:0007669"/>
    <property type="project" value="TreeGrafter"/>
</dbReference>
<evidence type="ECO:0000256" key="4">
    <source>
        <dbReference type="RuleBase" id="RU003465"/>
    </source>
</evidence>
<dbReference type="CDD" id="cd00143">
    <property type="entry name" value="PP2Cc"/>
    <property type="match status" value="1"/>
</dbReference>
<evidence type="ECO:0000256" key="1">
    <source>
        <dbReference type="ARBA" id="ARBA00022723"/>
    </source>
</evidence>
<dbReference type="PROSITE" id="PS01032">
    <property type="entry name" value="PPM_1"/>
    <property type="match status" value="1"/>
</dbReference>
<dbReference type="Gene3D" id="3.60.40.10">
    <property type="entry name" value="PPM-type phosphatase domain"/>
    <property type="match status" value="1"/>
</dbReference>
<feature type="domain" description="PPM-type phosphatase" evidence="6">
    <location>
        <begin position="1"/>
        <end position="371"/>
    </location>
</feature>
<comment type="caution">
    <text evidence="7">The sequence shown here is derived from an EMBL/GenBank/DDBJ whole genome shotgun (WGS) entry which is preliminary data.</text>
</comment>
<evidence type="ECO:0000256" key="3">
    <source>
        <dbReference type="ARBA" id="ARBA00022912"/>
    </source>
</evidence>
<comment type="similarity">
    <text evidence="4">Belongs to the PP2C family.</text>
</comment>
<dbReference type="InterPro" id="IPR015655">
    <property type="entry name" value="PP2C"/>
</dbReference>
<dbReference type="RefSeq" id="XP_037157503.1">
    <property type="nucleotide sequence ID" value="XM_037295502.1"/>
</dbReference>
<name>A0A8H6FKK4_9LECA</name>
<dbReference type="PANTHER" id="PTHR13832">
    <property type="entry name" value="PROTEIN PHOSPHATASE 2C"/>
    <property type="match status" value="1"/>
</dbReference>
<accession>A0A8H6FKK4</accession>
<protein>
    <recommendedName>
        <fullName evidence="6">PPM-type phosphatase domain-containing protein</fullName>
    </recommendedName>
</protein>